<dbReference type="GO" id="GO:1903801">
    <property type="term" value="P:L-leucine import across plasma membrane"/>
    <property type="evidence" value="ECO:0007669"/>
    <property type="project" value="TreeGrafter"/>
</dbReference>
<accession>A0A4W6ENF2</accession>
<dbReference type="PANTHER" id="PTHR46673:SF2">
    <property type="entry name" value="4F2 CELL-SURFACE ANTIGEN HEAVY CHAIN-LIKE"/>
    <property type="match status" value="1"/>
</dbReference>
<reference evidence="6" key="2">
    <citation type="submission" date="2025-04" db="UniProtKB">
        <authorList>
            <consortium name="RefSeq"/>
        </authorList>
    </citation>
    <scope>IDENTIFICATION</scope>
    <source>
        <tissue evidence="6">Brain</tissue>
    </source>
</reference>
<dbReference type="PANTHER" id="PTHR46673">
    <property type="entry name" value="4F2 CELL-SURFACE ANTIGEN HEAVY CHAIN"/>
    <property type="match status" value="1"/>
</dbReference>
<dbReference type="Proteomes" id="UP000314980">
    <property type="component" value="Unassembled WGS sequence"/>
</dbReference>
<evidence type="ECO:0000313" key="5">
    <source>
        <dbReference type="Proteomes" id="UP000314980"/>
    </source>
</evidence>
<dbReference type="InterPro" id="IPR031984">
    <property type="entry name" value="SLC3A2_N"/>
</dbReference>
<dbReference type="InterPro" id="IPR013780">
    <property type="entry name" value="Glyco_hydro_b"/>
</dbReference>
<dbReference type="Pfam" id="PF16028">
    <property type="entry name" value="SLC3A2_N"/>
    <property type="match status" value="1"/>
</dbReference>
<dbReference type="Ensembl" id="ENSLCAT00010041656.1">
    <property type="protein sequence ID" value="ENSLCAP00010040690.1"/>
    <property type="gene ID" value="ENSLCAG00010019034.1"/>
</dbReference>
<feature type="compositionally biased region" description="Basic and acidic residues" evidence="1">
    <location>
        <begin position="1"/>
        <end position="17"/>
    </location>
</feature>
<gene>
    <name evidence="4 6" type="primary">si:dkey-202g17.3</name>
</gene>
<evidence type="ECO:0000313" key="6">
    <source>
        <dbReference type="RefSeq" id="XP_018557584.1"/>
    </source>
</evidence>
<dbReference type="GeneTree" id="ENSGT00940000167255"/>
<evidence type="ECO:0000259" key="3">
    <source>
        <dbReference type="Pfam" id="PF16028"/>
    </source>
</evidence>
<dbReference type="Proteomes" id="UP000694890">
    <property type="component" value="Linkage group LG21"/>
</dbReference>
<dbReference type="GO" id="GO:0015180">
    <property type="term" value="F:L-alanine transmembrane transporter activity"/>
    <property type="evidence" value="ECO:0007669"/>
    <property type="project" value="TreeGrafter"/>
</dbReference>
<evidence type="ECO:0000256" key="2">
    <source>
        <dbReference type="SAM" id="Phobius"/>
    </source>
</evidence>
<keyword evidence="2" id="KW-1133">Transmembrane helix</keyword>
<dbReference type="GO" id="GO:0016324">
    <property type="term" value="C:apical plasma membrane"/>
    <property type="evidence" value="ECO:0007669"/>
    <property type="project" value="TreeGrafter"/>
</dbReference>
<dbReference type="SUPFAM" id="SSF51445">
    <property type="entry name" value="(Trans)glycosidases"/>
    <property type="match status" value="1"/>
</dbReference>
<feature type="region of interest" description="Disordered" evidence="1">
    <location>
        <begin position="1"/>
        <end position="63"/>
    </location>
</feature>
<dbReference type="GeneID" id="108900826"/>
<keyword evidence="2" id="KW-0472">Membrane</keyword>
<name>A0A4W6ENF2_LATCA</name>
<dbReference type="GO" id="GO:0015173">
    <property type="term" value="F:aromatic amino acid transmembrane transporter activity"/>
    <property type="evidence" value="ECO:0007669"/>
    <property type="project" value="TreeGrafter"/>
</dbReference>
<protein>
    <submittedName>
        <fullName evidence="6">4F2 cell-surface antigen heavy chain</fullName>
    </submittedName>
    <submittedName>
        <fullName evidence="4">Si:dkey-202g17.3</fullName>
    </submittedName>
</protein>
<dbReference type="GO" id="GO:0015823">
    <property type="term" value="P:phenylalanine transport"/>
    <property type="evidence" value="ECO:0007669"/>
    <property type="project" value="TreeGrafter"/>
</dbReference>
<dbReference type="GO" id="GO:1904273">
    <property type="term" value="P:L-alanine import across plasma membrane"/>
    <property type="evidence" value="ECO:0007669"/>
    <property type="project" value="TreeGrafter"/>
</dbReference>
<dbReference type="KEGG" id="lcf:108900826"/>
<dbReference type="InterPro" id="IPR017853">
    <property type="entry name" value="GH"/>
</dbReference>
<dbReference type="InterPro" id="IPR042280">
    <property type="entry name" value="SLC3A2"/>
</dbReference>
<dbReference type="Gene3D" id="2.60.40.1180">
    <property type="entry name" value="Golgi alpha-mannosidase II"/>
    <property type="match status" value="1"/>
</dbReference>
<keyword evidence="5" id="KW-1185">Reference proteome</keyword>
<dbReference type="GO" id="GO:0015190">
    <property type="term" value="F:L-leucine transmembrane transporter activity"/>
    <property type="evidence" value="ECO:0007669"/>
    <property type="project" value="TreeGrafter"/>
</dbReference>
<dbReference type="InParanoid" id="A0A4W6ENF2"/>
<evidence type="ECO:0000256" key="1">
    <source>
        <dbReference type="SAM" id="MobiDB-lite"/>
    </source>
</evidence>
<reference evidence="5" key="1">
    <citation type="submission" date="2015-09" db="EMBL/GenBank/DDBJ databases">
        <authorList>
            <person name="Sai Rama Sridatta P."/>
        </authorList>
    </citation>
    <scope>NUCLEOTIDE SEQUENCE [LARGE SCALE GENOMIC DNA]</scope>
</reference>
<organism evidence="4 5">
    <name type="scientific">Lates calcarifer</name>
    <name type="common">Barramundi</name>
    <name type="synonym">Holocentrus calcarifer</name>
    <dbReference type="NCBI Taxonomy" id="8187"/>
    <lineage>
        <taxon>Eukaryota</taxon>
        <taxon>Metazoa</taxon>
        <taxon>Chordata</taxon>
        <taxon>Craniata</taxon>
        <taxon>Vertebrata</taxon>
        <taxon>Euteleostomi</taxon>
        <taxon>Actinopterygii</taxon>
        <taxon>Neopterygii</taxon>
        <taxon>Teleostei</taxon>
        <taxon>Neoteleostei</taxon>
        <taxon>Acanthomorphata</taxon>
        <taxon>Carangaria</taxon>
        <taxon>Carangaria incertae sedis</taxon>
        <taxon>Centropomidae</taxon>
        <taxon>Lates</taxon>
    </lineage>
</organism>
<feature type="compositionally biased region" description="Gly residues" evidence="1">
    <location>
        <begin position="26"/>
        <end position="42"/>
    </location>
</feature>
<dbReference type="RefSeq" id="XP_018557584.1">
    <property type="nucleotide sequence ID" value="XM_018702068.2"/>
</dbReference>
<keyword evidence="2" id="KW-0812">Transmembrane</keyword>
<feature type="transmembrane region" description="Helical" evidence="2">
    <location>
        <begin position="83"/>
        <end position="106"/>
    </location>
</feature>
<dbReference type="AlphaFoldDB" id="A0A4W6ENF2"/>
<dbReference type="STRING" id="8187.ENSLCAP00010040690"/>
<proteinExistence type="predicted"/>
<dbReference type="OrthoDB" id="204980at2759"/>
<reference evidence="4" key="3">
    <citation type="submission" date="2025-05" db="UniProtKB">
        <authorList>
            <consortium name="Ensembl"/>
        </authorList>
    </citation>
    <scope>IDENTIFICATION</scope>
</reference>
<sequence length="525" mass="57113">MEQSDKEAAEETDRTTDRMPLNAGDAGYGSVPGPGLSGGVGGSETAPLLIPEPEPEPAQSWRPLSKEELEVAAGGPGWRKVRCYLVVLFWLTWVALLATSIAIIAISPRPVATPLEWWQKSLFYQLRPDLYMEAQAEGSEGINVLCEQLPYLRSLGIGALILEGLFDKEVSPLNLTSVGESLGTLPQIQHLLTESNKAGLKVVLNFCELDLDVAGNRPSDLSAMHALRFWLEQGVAGFAICDTDAAYSEKTLLEWRGVFKEFSGQEEERIVVVKQTQDILPPLSNSNQNNTTLVDVVMKSILPSSHHLLSAQEVASAIETHLQTRDNLIWPSWTVGGKASHDLKKLLLVLMMTLPGSPAVQYDEEINQMQNLSLNAGSSHGEKNEPSDAPIDKKAKQLAVALFTSLSHSRAREEALLFGNFTFLPFNASTNSSSSSSFNSTLTSPPSPTLLAFLRSWGCVHFLVLLNVGPERHALDPAWAPSLPEAGVFVASTGMDRLGSTSLYTLELQPHEAIIIKLFEAGSYS</sequence>
<feature type="domain" description="Solute carrier family 3 member 2 N-terminal" evidence="3">
    <location>
        <begin position="61"/>
        <end position="123"/>
    </location>
</feature>
<dbReference type="GO" id="GO:0016323">
    <property type="term" value="C:basolateral plasma membrane"/>
    <property type="evidence" value="ECO:0007669"/>
    <property type="project" value="TreeGrafter"/>
</dbReference>
<evidence type="ECO:0000313" key="4">
    <source>
        <dbReference type="Ensembl" id="ENSLCAP00010040690.1"/>
    </source>
</evidence>
<dbReference type="Gene3D" id="3.20.20.80">
    <property type="entry name" value="Glycosidases"/>
    <property type="match status" value="1"/>
</dbReference>